<dbReference type="SMART" id="SM00878">
    <property type="entry name" value="Biotin_carb_C"/>
    <property type="match status" value="1"/>
</dbReference>
<dbReference type="Pfam" id="PF00364">
    <property type="entry name" value="Biotin_lipoyl"/>
    <property type="match status" value="1"/>
</dbReference>
<evidence type="ECO:0000256" key="1">
    <source>
        <dbReference type="ARBA" id="ARBA00001953"/>
    </source>
</evidence>
<dbReference type="PROSITE" id="PS50968">
    <property type="entry name" value="BIOTINYL_LIPOYL"/>
    <property type="match status" value="1"/>
</dbReference>
<protein>
    <submittedName>
        <fullName evidence="11">Urea carboxylase</fullName>
    </submittedName>
</protein>
<keyword evidence="5 7" id="KW-0067">ATP-binding</keyword>
<dbReference type="GO" id="GO:0016874">
    <property type="term" value="F:ligase activity"/>
    <property type="evidence" value="ECO:0007669"/>
    <property type="project" value="UniProtKB-KW"/>
</dbReference>
<dbReference type="InterPro" id="IPR005481">
    <property type="entry name" value="BC-like_N"/>
</dbReference>
<dbReference type="Gene3D" id="3.30.1360.40">
    <property type="match status" value="1"/>
</dbReference>
<feature type="domain" description="Lipoyl-binding" evidence="8">
    <location>
        <begin position="1103"/>
        <end position="1181"/>
    </location>
</feature>
<comment type="caution">
    <text evidence="11">The sequence shown here is derived from an EMBL/GenBank/DDBJ whole genome shotgun (WGS) entry which is preliminary data.</text>
</comment>
<dbReference type="Pfam" id="PF02626">
    <property type="entry name" value="CT_A_B"/>
    <property type="match status" value="1"/>
</dbReference>
<reference evidence="11" key="2">
    <citation type="submission" date="2020-09" db="EMBL/GenBank/DDBJ databases">
        <authorList>
            <person name="Sun Q."/>
            <person name="Kim S."/>
        </authorList>
    </citation>
    <scope>NUCLEOTIDE SEQUENCE</scope>
    <source>
        <strain evidence="11">KCTC 12988</strain>
    </source>
</reference>
<dbReference type="FunFam" id="3.40.50.20:FF:000010">
    <property type="entry name" value="Propionyl-CoA carboxylase subunit alpha"/>
    <property type="match status" value="1"/>
</dbReference>
<dbReference type="Pfam" id="PF02682">
    <property type="entry name" value="CT_C_D"/>
    <property type="match status" value="1"/>
</dbReference>
<keyword evidence="2" id="KW-0436">Ligase</keyword>
<dbReference type="InterPro" id="IPR011054">
    <property type="entry name" value="Rudment_hybrid_motif"/>
</dbReference>
<dbReference type="PANTHER" id="PTHR18866:SF128">
    <property type="entry name" value="UREA AMIDOLYASE"/>
    <property type="match status" value="1"/>
</dbReference>
<dbReference type="SUPFAM" id="SSF56059">
    <property type="entry name" value="Glutathione synthetase ATP-binding domain-like"/>
    <property type="match status" value="1"/>
</dbReference>
<dbReference type="Gene3D" id="2.40.100.10">
    <property type="entry name" value="Cyclophilin-like"/>
    <property type="match status" value="2"/>
</dbReference>
<evidence type="ECO:0000256" key="6">
    <source>
        <dbReference type="ARBA" id="ARBA00023267"/>
    </source>
</evidence>
<dbReference type="Proteomes" id="UP000644507">
    <property type="component" value="Unassembled WGS sequence"/>
</dbReference>
<evidence type="ECO:0000256" key="2">
    <source>
        <dbReference type="ARBA" id="ARBA00022598"/>
    </source>
</evidence>
<dbReference type="PANTHER" id="PTHR18866">
    <property type="entry name" value="CARBOXYLASE:PYRUVATE/ACETYL-COA/PROPIONYL-COA CARBOXYLASE"/>
    <property type="match status" value="1"/>
</dbReference>
<dbReference type="Pfam" id="PF02785">
    <property type="entry name" value="Biotin_carb_C"/>
    <property type="match status" value="1"/>
</dbReference>
<dbReference type="SUPFAM" id="SSF52440">
    <property type="entry name" value="PreATP-grasp domain"/>
    <property type="match status" value="1"/>
</dbReference>
<dbReference type="InterPro" id="IPR003778">
    <property type="entry name" value="CT_A_B"/>
</dbReference>
<evidence type="ECO:0000256" key="7">
    <source>
        <dbReference type="PROSITE-ProRule" id="PRU00409"/>
    </source>
</evidence>
<dbReference type="GO" id="GO:0016787">
    <property type="term" value="F:hydrolase activity"/>
    <property type="evidence" value="ECO:0007669"/>
    <property type="project" value="UniProtKB-KW"/>
</dbReference>
<dbReference type="SMART" id="SM00796">
    <property type="entry name" value="AHS1"/>
    <property type="match status" value="1"/>
</dbReference>
<dbReference type="InterPro" id="IPR029000">
    <property type="entry name" value="Cyclophilin-like_dom_sf"/>
</dbReference>
<dbReference type="PROSITE" id="PS50975">
    <property type="entry name" value="ATP_GRASP"/>
    <property type="match status" value="1"/>
</dbReference>
<dbReference type="InterPro" id="IPR016185">
    <property type="entry name" value="PreATP-grasp_dom_sf"/>
</dbReference>
<accession>A0A918WLT1</accession>
<name>A0A918WLT1_9BACT</name>
<evidence type="ECO:0000256" key="5">
    <source>
        <dbReference type="ARBA" id="ARBA00022840"/>
    </source>
</evidence>
<gene>
    <name evidence="11" type="ORF">GCM10007100_25340</name>
</gene>
<dbReference type="InterPro" id="IPR011053">
    <property type="entry name" value="Single_hybrid_motif"/>
</dbReference>
<dbReference type="InterPro" id="IPR000089">
    <property type="entry name" value="Biotin_lipoyl"/>
</dbReference>
<dbReference type="NCBIfam" id="TIGR02712">
    <property type="entry name" value="urea_carbox"/>
    <property type="match status" value="1"/>
</dbReference>
<evidence type="ECO:0000313" key="12">
    <source>
        <dbReference type="Proteomes" id="UP000644507"/>
    </source>
</evidence>
<dbReference type="Gene3D" id="3.30.470.20">
    <property type="entry name" value="ATP-grasp fold, B domain"/>
    <property type="match status" value="1"/>
</dbReference>
<reference evidence="11" key="1">
    <citation type="journal article" date="2014" name="Int. J. Syst. Evol. Microbiol.">
        <title>Complete genome sequence of Corynebacterium casei LMG S-19264T (=DSM 44701T), isolated from a smear-ripened cheese.</title>
        <authorList>
            <consortium name="US DOE Joint Genome Institute (JGI-PGF)"/>
            <person name="Walter F."/>
            <person name="Albersmeier A."/>
            <person name="Kalinowski J."/>
            <person name="Ruckert C."/>
        </authorList>
    </citation>
    <scope>NUCLEOTIDE SEQUENCE</scope>
    <source>
        <strain evidence="11">KCTC 12988</strain>
    </source>
</reference>
<dbReference type="SUPFAM" id="SSF51230">
    <property type="entry name" value="Single hybrid motif"/>
    <property type="match status" value="1"/>
</dbReference>
<keyword evidence="3 7" id="KW-0547">Nucleotide-binding</keyword>
<dbReference type="InterPro" id="IPR005482">
    <property type="entry name" value="Biotin_COase_C"/>
</dbReference>
<dbReference type="CDD" id="cd06850">
    <property type="entry name" value="biotinyl_domain"/>
    <property type="match status" value="1"/>
</dbReference>
<keyword evidence="12" id="KW-1185">Reference proteome</keyword>
<dbReference type="SUPFAM" id="SSF160467">
    <property type="entry name" value="PH0987 N-terminal domain-like"/>
    <property type="match status" value="1"/>
</dbReference>
<evidence type="ECO:0000259" key="9">
    <source>
        <dbReference type="PROSITE" id="PS50975"/>
    </source>
</evidence>
<dbReference type="SUPFAM" id="SSF51246">
    <property type="entry name" value="Rudiment single hybrid motif"/>
    <property type="match status" value="1"/>
</dbReference>
<comment type="cofactor">
    <cofactor evidence="1">
        <name>biotin</name>
        <dbReference type="ChEBI" id="CHEBI:57586"/>
    </cofactor>
</comment>
<dbReference type="InterPro" id="IPR014084">
    <property type="entry name" value="Urea_COase"/>
</dbReference>
<dbReference type="Pfam" id="PF02786">
    <property type="entry name" value="CPSase_L_D2"/>
    <property type="match status" value="1"/>
</dbReference>
<sequence>MFKKVLISNRGEIALRISRTLRKMGIQVVAVYSEADRSAPHVLEADEAYLLGPSPVSESYLNVERLLAVIAESGAEAVHPGYGLLSENSAFADQVEAAGCVWLGPTGQQMEQFGKKHAARELAERTGVPLCPGTDLLVSVGAAVEAAEELGYPVMLKSTAGGGGIGMQVCANRGELEAAFATVVRLAESNFGEAGVFLERYVVDARHIEIQIFGDGAGKVVSLGDRDCSAQRRNQKVIEETPAPGISSEQRAEVTAAAVSLGSGVNYRSAGTVEFIYDTKRQEFYFLEMNCRLQVEHGVTELVTGVDIVEWMVLLGAGDSPIANVETVPCKGAAIEARIYAEDPGKDYRPSSGMITEAIFPHGVRCDTWISAGTEVSAFYDPLLAKVQSYGKDRDEAVAILAQAISETRIGGVRTNLALVGEILESSAFREGGVTTRWLPTLTYAPRTFEVLRGGTMTTVQDWPGRLGYWDVGVPPSGPMDSVAFRLANRLVGNAEGTAGLEITMAGPSLRFGCGATVALTGAEMQATLDGEPVEFWKTFKVEAGQTLDIGASKDAGCRSYLAIAGGIDVPEYLGSRATFTLGQFGGHSGRALVAGDVLDIFEEGSGQAEKVEPLVYPNHWEIAVLYGPHGAPDFFTEEDIETFFATDWEVHFNSARTGVRLIGPKPKWARPDGGEAGLHPSNIHDNAYGIGAVDFTGDMPVILGPDGPSLGGFVCPATIIEADVWKMGQLRPGDTIRFLPVSMAEADRLRGEPIGQAVVAPDSIECENPVIATTEVDAVPVVVRRTADEYVLLEIGEMELDLRLRFRVHLLYEWLKKEPRSGFVDLTPGIRSLQVHYNPGATSEGEVVALLFKGLQESPPLAEAEVSSRVVHLPLSWDDPSTQLAIERYASGVRPDAPWCPSNIEFIRRINGLDSIDEVKEIVYDADYLVMGLGDVYLGAPVATPLDPRHRLVTTKYNPARTWTPENAVGIGGAYLCIYGMEGPGGYQFVGRTVPIWNRYQSTPVFVEGKPWMLRFFDRIKWYEVSADELMTLREQVLTGQFVPKVEEGRFNLGEYIDFLEREADSIADFRTHQRAAFQEERERWEAAGLNVVDAEEVIEASAEVVVPEGCVLVEAPMAGSVWKIEAEEGDTVSAEETVVILEAMKMEMAVPSVGAGKVEQVLVTAGGQVKAGDGLMIVRVEAS</sequence>
<dbReference type="AlphaFoldDB" id="A0A918WLT1"/>
<dbReference type="Pfam" id="PF00289">
    <property type="entry name" value="Biotin_carb_N"/>
    <property type="match status" value="1"/>
</dbReference>
<evidence type="ECO:0000256" key="3">
    <source>
        <dbReference type="ARBA" id="ARBA00022741"/>
    </source>
</evidence>
<dbReference type="InterPro" id="IPR011761">
    <property type="entry name" value="ATP-grasp"/>
</dbReference>
<dbReference type="EMBL" id="BMXI01000010">
    <property type="protein sequence ID" value="GHC57324.1"/>
    <property type="molecule type" value="Genomic_DNA"/>
</dbReference>
<evidence type="ECO:0000259" key="8">
    <source>
        <dbReference type="PROSITE" id="PS50968"/>
    </source>
</evidence>
<evidence type="ECO:0000256" key="4">
    <source>
        <dbReference type="ARBA" id="ARBA00022801"/>
    </source>
</evidence>
<proteinExistence type="predicted"/>
<keyword evidence="6" id="KW-0092">Biotin</keyword>
<keyword evidence="4" id="KW-0378">Hydrolase</keyword>
<dbReference type="InterPro" id="IPR050856">
    <property type="entry name" value="Biotin_carboxylase_complex"/>
</dbReference>
<dbReference type="PROSITE" id="PS50979">
    <property type="entry name" value="BC"/>
    <property type="match status" value="1"/>
</dbReference>
<dbReference type="InterPro" id="IPR003833">
    <property type="entry name" value="CT_C_D"/>
</dbReference>
<dbReference type="GO" id="GO:0046872">
    <property type="term" value="F:metal ion binding"/>
    <property type="evidence" value="ECO:0007669"/>
    <property type="project" value="InterPro"/>
</dbReference>
<dbReference type="InterPro" id="IPR005479">
    <property type="entry name" value="CPAse_ATP-bd"/>
</dbReference>
<dbReference type="SUPFAM" id="SSF50891">
    <property type="entry name" value="Cyclophilin-like"/>
    <property type="match status" value="2"/>
</dbReference>
<dbReference type="GO" id="GO:0005524">
    <property type="term" value="F:ATP binding"/>
    <property type="evidence" value="ECO:0007669"/>
    <property type="project" value="UniProtKB-UniRule"/>
</dbReference>
<feature type="domain" description="Biotin carboxylation" evidence="10">
    <location>
        <begin position="1"/>
        <end position="444"/>
    </location>
</feature>
<evidence type="ECO:0000313" key="11">
    <source>
        <dbReference type="EMBL" id="GHC57324.1"/>
    </source>
</evidence>
<organism evidence="11 12">
    <name type="scientific">Roseibacillus persicicus</name>
    <dbReference type="NCBI Taxonomy" id="454148"/>
    <lineage>
        <taxon>Bacteria</taxon>
        <taxon>Pseudomonadati</taxon>
        <taxon>Verrucomicrobiota</taxon>
        <taxon>Verrucomicrobiia</taxon>
        <taxon>Verrucomicrobiales</taxon>
        <taxon>Verrucomicrobiaceae</taxon>
        <taxon>Roseibacillus</taxon>
    </lineage>
</organism>
<evidence type="ECO:0000259" key="10">
    <source>
        <dbReference type="PROSITE" id="PS50979"/>
    </source>
</evidence>
<dbReference type="RefSeq" id="WP_189570436.1">
    <property type="nucleotide sequence ID" value="NZ_BMXI01000010.1"/>
</dbReference>
<feature type="domain" description="ATP-grasp" evidence="9">
    <location>
        <begin position="120"/>
        <end position="317"/>
    </location>
</feature>
<dbReference type="NCBIfam" id="TIGR00724">
    <property type="entry name" value="urea_amlyse_rel"/>
    <property type="match status" value="1"/>
</dbReference>
<dbReference type="SMART" id="SM00797">
    <property type="entry name" value="AHS2"/>
    <property type="match status" value="1"/>
</dbReference>
<dbReference type="Gene3D" id="2.40.50.100">
    <property type="match status" value="1"/>
</dbReference>
<dbReference type="InterPro" id="IPR011764">
    <property type="entry name" value="Biotin_carboxylation_dom"/>
</dbReference>
<dbReference type="PROSITE" id="PS00866">
    <property type="entry name" value="CPSASE_1"/>
    <property type="match status" value="1"/>
</dbReference>